<accession>A0A9X1CBS4</accession>
<evidence type="ECO:0000313" key="3">
    <source>
        <dbReference type="EMBL" id="MBP2078024.1"/>
    </source>
</evidence>
<dbReference type="Pfam" id="PF00079">
    <property type="entry name" value="Serpin"/>
    <property type="match status" value="1"/>
</dbReference>
<dbReference type="InterPro" id="IPR036186">
    <property type="entry name" value="Serpin_sf"/>
</dbReference>
<evidence type="ECO:0000256" key="1">
    <source>
        <dbReference type="RuleBase" id="RU000411"/>
    </source>
</evidence>
<dbReference type="InterPro" id="IPR000215">
    <property type="entry name" value="Serpin_fam"/>
</dbReference>
<organism evidence="3 4">
    <name type="scientific">Oceanobacillus polygoni</name>
    <dbReference type="NCBI Taxonomy" id="1235259"/>
    <lineage>
        <taxon>Bacteria</taxon>
        <taxon>Bacillati</taxon>
        <taxon>Bacillota</taxon>
        <taxon>Bacilli</taxon>
        <taxon>Bacillales</taxon>
        <taxon>Bacillaceae</taxon>
        <taxon>Oceanobacillus</taxon>
    </lineage>
</organism>
<dbReference type="PANTHER" id="PTHR11461:SF211">
    <property type="entry name" value="GH10112P-RELATED"/>
    <property type="match status" value="1"/>
</dbReference>
<reference evidence="3" key="1">
    <citation type="submission" date="2021-03" db="EMBL/GenBank/DDBJ databases">
        <title>Genomic Encyclopedia of Type Strains, Phase IV (KMG-IV): sequencing the most valuable type-strain genomes for metagenomic binning, comparative biology and taxonomic classification.</title>
        <authorList>
            <person name="Goeker M."/>
        </authorList>
    </citation>
    <scope>NUCLEOTIDE SEQUENCE</scope>
    <source>
        <strain evidence="3">DSM 107338</strain>
    </source>
</reference>
<keyword evidence="4" id="KW-1185">Reference proteome</keyword>
<dbReference type="SMART" id="SM00093">
    <property type="entry name" value="SERPIN"/>
    <property type="match status" value="1"/>
</dbReference>
<dbReference type="CDD" id="cd19588">
    <property type="entry name" value="serpin_miropin-like"/>
    <property type="match status" value="1"/>
</dbReference>
<dbReference type="Proteomes" id="UP001138793">
    <property type="component" value="Unassembled WGS sequence"/>
</dbReference>
<evidence type="ECO:0000259" key="2">
    <source>
        <dbReference type="SMART" id="SM00093"/>
    </source>
</evidence>
<protein>
    <submittedName>
        <fullName evidence="3">Serpin B</fullName>
    </submittedName>
</protein>
<dbReference type="PROSITE" id="PS00284">
    <property type="entry name" value="SERPIN"/>
    <property type="match status" value="1"/>
</dbReference>
<comment type="similarity">
    <text evidence="1">Belongs to the serpin family.</text>
</comment>
<evidence type="ECO:0000313" key="4">
    <source>
        <dbReference type="Proteomes" id="UP001138793"/>
    </source>
</evidence>
<dbReference type="AlphaFoldDB" id="A0A9X1CBS4"/>
<comment type="caution">
    <text evidence="3">The sequence shown here is derived from an EMBL/GenBank/DDBJ whole genome shotgun (WGS) entry which is preliminary data.</text>
</comment>
<dbReference type="InterPro" id="IPR042178">
    <property type="entry name" value="Serpin_sf_1"/>
</dbReference>
<feature type="domain" description="Serpin" evidence="2">
    <location>
        <begin position="52"/>
        <end position="412"/>
    </location>
</feature>
<dbReference type="InterPro" id="IPR023795">
    <property type="entry name" value="Serpin_CS"/>
</dbReference>
<dbReference type="SUPFAM" id="SSF56574">
    <property type="entry name" value="Serpins"/>
    <property type="match status" value="1"/>
</dbReference>
<dbReference type="InterPro" id="IPR042185">
    <property type="entry name" value="Serpin_sf_2"/>
</dbReference>
<dbReference type="InterPro" id="IPR023796">
    <property type="entry name" value="Serpin_dom"/>
</dbReference>
<gene>
    <name evidence="3" type="ORF">J2Z64_002279</name>
</gene>
<dbReference type="Gene3D" id="3.30.497.10">
    <property type="entry name" value="Antithrombin, subunit I, domain 2"/>
    <property type="match status" value="1"/>
</dbReference>
<dbReference type="Gene3D" id="2.30.39.10">
    <property type="entry name" value="Alpha-1-antitrypsin, domain 1"/>
    <property type="match status" value="1"/>
</dbReference>
<dbReference type="PANTHER" id="PTHR11461">
    <property type="entry name" value="SERINE PROTEASE INHIBITOR, SERPIN"/>
    <property type="match status" value="1"/>
</dbReference>
<dbReference type="GO" id="GO:0004867">
    <property type="term" value="F:serine-type endopeptidase inhibitor activity"/>
    <property type="evidence" value="ECO:0007669"/>
    <property type="project" value="InterPro"/>
</dbReference>
<dbReference type="PROSITE" id="PS51257">
    <property type="entry name" value="PROKAR_LIPOPROTEIN"/>
    <property type="match status" value="1"/>
</dbReference>
<dbReference type="GO" id="GO:0005615">
    <property type="term" value="C:extracellular space"/>
    <property type="evidence" value="ECO:0007669"/>
    <property type="project" value="InterPro"/>
</dbReference>
<sequence length="416" mass="46724">MKKIVLYPLLLFGIMVAVIGCGTTNGVDMSGDVEFGETDYEQIVPLNNELGFNLLGEVEPDGDGNLFVSPTSLFMALSMVYNGAEGETKEEIADALQTEGINAEALNQANASLMSMLHKHSDQVELNIANSIWLNDEFQFQDLFTENNSDYFNAEIEEMDVNAAESLEKINNWVKEATNDKIEDIVEAPLDPNLVAVLINAIYFNGNWTYEFDEQQTENRPFHLADGSTKDVPLMSLKENLAYMENEEFQAISLPYGDDEPMSMNVFLPKENTSLSDFQNQLTNENWETWKSEFQKKEGTILLPKFQLEYEAILNDTLSQLGMATAFDEENADFSKMIETDDPLWISQVKQKTFIDVNEQGTEAAAATSVEMETTSAPINEPFHMEVNRPFFIAITDDETDAILFMGLISNPNEGE</sequence>
<proteinExistence type="inferred from homology"/>
<name>A0A9X1CBS4_9BACI</name>
<dbReference type="RefSeq" id="WP_245347728.1">
    <property type="nucleotide sequence ID" value="NZ_JAGGMB010000006.1"/>
</dbReference>
<dbReference type="EMBL" id="JAGGMB010000006">
    <property type="protein sequence ID" value="MBP2078024.1"/>
    <property type="molecule type" value="Genomic_DNA"/>
</dbReference>